<dbReference type="EMBL" id="BAAAEW010000004">
    <property type="protein sequence ID" value="GAA0743438.1"/>
    <property type="molecule type" value="Genomic_DNA"/>
</dbReference>
<dbReference type="InterPro" id="IPR011042">
    <property type="entry name" value="6-blade_b-propeller_TolB-like"/>
</dbReference>
<proteinExistence type="predicted"/>
<reference evidence="1 2" key="1">
    <citation type="journal article" date="2019" name="Int. J. Syst. Evol. Microbiol.">
        <title>The Global Catalogue of Microorganisms (GCM) 10K type strain sequencing project: providing services to taxonomists for standard genome sequencing and annotation.</title>
        <authorList>
            <consortium name="The Broad Institute Genomics Platform"/>
            <consortium name="The Broad Institute Genome Sequencing Center for Infectious Disease"/>
            <person name="Wu L."/>
            <person name="Ma J."/>
        </authorList>
    </citation>
    <scope>NUCLEOTIDE SEQUENCE [LARGE SCALE GENOMIC DNA]</scope>
    <source>
        <strain evidence="1 2">JCM 15503</strain>
    </source>
</reference>
<gene>
    <name evidence="1" type="ORF">GCM10009107_07970</name>
</gene>
<dbReference type="Gene3D" id="2.120.10.30">
    <property type="entry name" value="TolB, C-terminal domain"/>
    <property type="match status" value="1"/>
</dbReference>
<accession>A0ABN1JNG1</accession>
<name>A0ABN1JNG1_9BURK</name>
<dbReference type="Proteomes" id="UP001500279">
    <property type="component" value="Unassembled WGS sequence"/>
</dbReference>
<dbReference type="SUPFAM" id="SSF63829">
    <property type="entry name" value="Calcium-dependent phosphotriesterase"/>
    <property type="match status" value="1"/>
</dbReference>
<keyword evidence="2" id="KW-1185">Reference proteome</keyword>
<protein>
    <submittedName>
        <fullName evidence="1">Uncharacterized protein</fullName>
    </submittedName>
</protein>
<sequence length="373" mass="39118">MLALAMGSAGAADLAAQPPAPLVAVGRHGIAYDFGHQPTVTSVAAGDSRLVFVAEPLGQAVAVLDRYTGQQLGTLPAPPAGWLLPFSLRVPREGHVVVLDSGGFPSPTVPSIARVYDYDVQYDERSHQLTATLTRTVSFEGLPLVFAEDVEVTSSGLYVVSESIIGALWVIGLDGTISYGAFPVTGVPIPALAPCEFLPTTVGGIPFATAGNFGPGVVGLAERGGQLYFSTTCNGGVSRIPMASLTDATRDPQARAADIVPVSPRAAGVAAETLHGLAFNPAKPGEHWLYAVDSLQLRVVRINTDNGSRQVVVGPDPVLFNFPSKLQFLPPVGGRSPLLVASDQEHRLPSINAAITEDLTQPPWLVTRIHLFP</sequence>
<organism evidence="1 2">
    <name type="scientific">Ideonella azotifigens</name>
    <dbReference type="NCBI Taxonomy" id="513160"/>
    <lineage>
        <taxon>Bacteria</taxon>
        <taxon>Pseudomonadati</taxon>
        <taxon>Pseudomonadota</taxon>
        <taxon>Betaproteobacteria</taxon>
        <taxon>Burkholderiales</taxon>
        <taxon>Sphaerotilaceae</taxon>
        <taxon>Ideonella</taxon>
    </lineage>
</organism>
<comment type="caution">
    <text evidence="1">The sequence shown here is derived from an EMBL/GenBank/DDBJ whole genome shotgun (WGS) entry which is preliminary data.</text>
</comment>
<evidence type="ECO:0000313" key="1">
    <source>
        <dbReference type="EMBL" id="GAA0743438.1"/>
    </source>
</evidence>
<evidence type="ECO:0000313" key="2">
    <source>
        <dbReference type="Proteomes" id="UP001500279"/>
    </source>
</evidence>